<evidence type="ECO:0000313" key="3">
    <source>
        <dbReference type="EMBL" id="KAK9414312.1"/>
    </source>
</evidence>
<proteinExistence type="inferred from homology"/>
<dbReference type="PANTHER" id="PTHR14015:SF2">
    <property type="entry name" value="OPIOID GROWTH FACTOR RECEPTOR (OGFR) CONSERVED DOMAIN-CONTAINING PROTEIN"/>
    <property type="match status" value="1"/>
</dbReference>
<keyword evidence="4" id="KW-1185">Reference proteome</keyword>
<reference evidence="3 4" key="1">
    <citation type="journal article" date="2024" name="J. Plant Pathol.">
        <title>Sequence and assembly of the genome of Seiridium unicorne, isolate CBS 538.82, causal agent of cypress canker disease.</title>
        <authorList>
            <person name="Scali E."/>
            <person name="Rocca G.D."/>
            <person name="Danti R."/>
            <person name="Garbelotto M."/>
            <person name="Barberini S."/>
            <person name="Baroncelli R."/>
            <person name="Emiliani G."/>
        </authorList>
    </citation>
    <scope>NUCLEOTIDE SEQUENCE [LARGE SCALE GENOMIC DNA]</scope>
    <source>
        <strain evidence="3 4">BM-138-508</strain>
    </source>
</reference>
<dbReference type="PANTHER" id="PTHR14015">
    <property type="entry name" value="OPIOID GROWTH FACTOR RECEPTOR OGFR ZETA-TYPE OPIOID RECEPTOR"/>
    <property type="match status" value="1"/>
</dbReference>
<gene>
    <name evidence="3" type="ORF">SUNI508_02411</name>
</gene>
<comment type="similarity">
    <text evidence="1">Belongs to the opioid growth factor receptor family.</text>
</comment>
<dbReference type="InterPro" id="IPR006757">
    <property type="entry name" value="OGF_rcpt"/>
</dbReference>
<evidence type="ECO:0000256" key="1">
    <source>
        <dbReference type="ARBA" id="ARBA00010365"/>
    </source>
</evidence>
<organism evidence="3 4">
    <name type="scientific">Seiridium unicorne</name>
    <dbReference type="NCBI Taxonomy" id="138068"/>
    <lineage>
        <taxon>Eukaryota</taxon>
        <taxon>Fungi</taxon>
        <taxon>Dikarya</taxon>
        <taxon>Ascomycota</taxon>
        <taxon>Pezizomycotina</taxon>
        <taxon>Sordariomycetes</taxon>
        <taxon>Xylariomycetidae</taxon>
        <taxon>Amphisphaeriales</taxon>
        <taxon>Sporocadaceae</taxon>
        <taxon>Seiridium</taxon>
    </lineage>
</organism>
<comment type="caution">
    <text evidence="3">The sequence shown here is derived from an EMBL/GenBank/DDBJ whole genome shotgun (WGS) entry which is preliminary data.</text>
</comment>
<name>A0ABR2UIH6_9PEZI</name>
<feature type="domain" description="Opioid growth factor receptor (OGFr) conserved" evidence="2">
    <location>
        <begin position="39"/>
        <end position="155"/>
    </location>
</feature>
<dbReference type="Pfam" id="PF04664">
    <property type="entry name" value="OGFr_N"/>
    <property type="match status" value="1"/>
</dbReference>
<dbReference type="Proteomes" id="UP001408356">
    <property type="component" value="Unassembled WGS sequence"/>
</dbReference>
<evidence type="ECO:0000259" key="2">
    <source>
        <dbReference type="Pfam" id="PF04664"/>
    </source>
</evidence>
<dbReference type="InterPro" id="IPR039574">
    <property type="entry name" value="OGFr"/>
</dbReference>
<protein>
    <recommendedName>
        <fullName evidence="2">Opioid growth factor receptor (OGFr) conserved domain-containing protein</fullName>
    </recommendedName>
</protein>
<evidence type="ECO:0000313" key="4">
    <source>
        <dbReference type="Proteomes" id="UP001408356"/>
    </source>
</evidence>
<dbReference type="EMBL" id="JARVKF010000429">
    <property type="protein sequence ID" value="KAK9414312.1"/>
    <property type="molecule type" value="Genomic_DNA"/>
</dbReference>
<accession>A0ABR2UIH6</accession>
<sequence length="222" mass="26191">MSASAQLPSRPAVRRLVEFYDLRNTDSRGRRLEQILDWDDERLEMSHDYIQTLFPLPEGSLFANAPIIDEEAYLYWRQHSGLNGNLRRAFDRMAAFYGFDVKWEQVEGGRWKAQISEKQDARTNLRRWVTRMDHNHLRITRIIRSLRILGLEEVAKAFHEALNEVCEKYGRVGDNSRKYWRRALELPLHIAPDGTEVDWLEKYEAEDEQLQESQARNGEASK</sequence>